<organism evidence="3">
    <name type="scientific">Dissoconium aciculare CBS 342.82</name>
    <dbReference type="NCBI Taxonomy" id="1314786"/>
    <lineage>
        <taxon>Eukaryota</taxon>
        <taxon>Fungi</taxon>
        <taxon>Dikarya</taxon>
        <taxon>Ascomycota</taxon>
        <taxon>Pezizomycotina</taxon>
        <taxon>Dothideomycetes</taxon>
        <taxon>Dothideomycetidae</taxon>
        <taxon>Mycosphaerellales</taxon>
        <taxon>Dissoconiaceae</taxon>
        <taxon>Dissoconium</taxon>
    </lineage>
</organism>
<evidence type="ECO:0000256" key="1">
    <source>
        <dbReference type="SAM" id="SignalP"/>
    </source>
</evidence>
<evidence type="ECO:0000313" key="2">
    <source>
        <dbReference type="Proteomes" id="UP000504637"/>
    </source>
</evidence>
<feature type="signal peptide" evidence="1">
    <location>
        <begin position="1"/>
        <end position="20"/>
    </location>
</feature>
<sequence>MTSRLISAAAMGLLIAKAVAQETAIGVCNSGACDYCPNSLIQQGTGYPACVIYNRDDVLGAKKDDYPVNGSIYPLFFDIPPVDNPTCRTIIRTPANVDEPGCGFPRYAGRGDACTSVETHPTIMVQFCCGTGDCTAAGASKRGLAGTSSMSAVLKDADGNMIVPTAVWAQGQDIMDQFLHDHGLNLSTVVQTVSDAGVSIFKPVEPLLSLSAAEKPVEKRDCDKFIQDGGEYTTVGSQSFRISQDFCGPDAGVTYTESVSVSHTTSFSSTVGDPFGIVSASVGFETTEETSSEVSYMFQAGEGQCGYVAFTPYYVCVKGSIEGCDAGPQSGNVCTPKLKSDGKPDGISAFVSTV</sequence>
<dbReference type="RefSeq" id="XP_033454840.1">
    <property type="nucleotide sequence ID" value="XM_033603559.1"/>
</dbReference>
<gene>
    <name evidence="3" type="ORF">K489DRAFT_374850</name>
</gene>
<dbReference type="Pfam" id="PF19535">
    <property type="entry name" value="DUF6060"/>
    <property type="match status" value="1"/>
</dbReference>
<dbReference type="AlphaFoldDB" id="A0A6J3LRA2"/>
<dbReference type="GeneID" id="54361359"/>
<protein>
    <submittedName>
        <fullName evidence="3">Uncharacterized protein</fullName>
    </submittedName>
</protein>
<dbReference type="Proteomes" id="UP000504637">
    <property type="component" value="Unplaced"/>
</dbReference>
<accession>A0A6J3LRA2</accession>
<evidence type="ECO:0000313" key="3">
    <source>
        <dbReference type="RefSeq" id="XP_033454840.1"/>
    </source>
</evidence>
<feature type="chain" id="PRO_5026806948" evidence="1">
    <location>
        <begin position="21"/>
        <end position="354"/>
    </location>
</feature>
<reference evidence="3" key="2">
    <citation type="submission" date="2020-04" db="EMBL/GenBank/DDBJ databases">
        <authorList>
            <consortium name="NCBI Genome Project"/>
        </authorList>
    </citation>
    <scope>NUCLEOTIDE SEQUENCE</scope>
    <source>
        <strain evidence="3">CBS 342.82</strain>
    </source>
</reference>
<dbReference type="OrthoDB" id="3634414at2759"/>
<name>A0A6J3LRA2_9PEZI</name>
<reference evidence="3" key="3">
    <citation type="submission" date="2025-08" db="UniProtKB">
        <authorList>
            <consortium name="RefSeq"/>
        </authorList>
    </citation>
    <scope>IDENTIFICATION</scope>
    <source>
        <strain evidence="3">CBS 342.82</strain>
    </source>
</reference>
<keyword evidence="1" id="KW-0732">Signal</keyword>
<proteinExistence type="predicted"/>
<dbReference type="InterPro" id="IPR045702">
    <property type="entry name" value="DUF6060"/>
</dbReference>
<reference evidence="3" key="1">
    <citation type="submission" date="2020-01" db="EMBL/GenBank/DDBJ databases">
        <authorList>
            <consortium name="DOE Joint Genome Institute"/>
            <person name="Haridas S."/>
            <person name="Albert R."/>
            <person name="Binder M."/>
            <person name="Bloem J."/>
            <person name="Labutti K."/>
            <person name="Salamov A."/>
            <person name="Andreopoulos B."/>
            <person name="Baker S.E."/>
            <person name="Barry K."/>
            <person name="Bills G."/>
            <person name="Bluhm B.H."/>
            <person name="Cannon C."/>
            <person name="Castanera R."/>
            <person name="Culley D.E."/>
            <person name="Daum C."/>
            <person name="Ezra D."/>
            <person name="Gonzalez J.B."/>
            <person name="Henrissat B."/>
            <person name="Kuo A."/>
            <person name="Liang C."/>
            <person name="Lipzen A."/>
            <person name="Lutzoni F."/>
            <person name="Magnuson J."/>
            <person name="Mondo S."/>
            <person name="Nolan M."/>
            <person name="Ohm R."/>
            <person name="Pangilinan J."/>
            <person name="Park H.-J."/>
            <person name="Ramirez L."/>
            <person name="Alfaro M."/>
            <person name="Sun H."/>
            <person name="Tritt A."/>
            <person name="Yoshinaga Y."/>
            <person name="Zwiers L.-H."/>
            <person name="Turgeon B.G."/>
            <person name="Goodwin S.B."/>
            <person name="Spatafora J.W."/>
            <person name="Crous P.W."/>
            <person name="Grigoriev I.V."/>
        </authorList>
    </citation>
    <scope>NUCLEOTIDE SEQUENCE</scope>
    <source>
        <strain evidence="3">CBS 342.82</strain>
    </source>
</reference>
<keyword evidence="2" id="KW-1185">Reference proteome</keyword>